<evidence type="ECO:0000313" key="2">
    <source>
        <dbReference type="EMBL" id="ANE50470.1"/>
    </source>
</evidence>
<evidence type="ECO:0008006" key="4">
    <source>
        <dbReference type="Google" id="ProtNLM"/>
    </source>
</evidence>
<dbReference type="OrthoDB" id="594989at2"/>
<evidence type="ECO:0000256" key="1">
    <source>
        <dbReference type="SAM" id="Phobius"/>
    </source>
</evidence>
<evidence type="ECO:0000313" key="3">
    <source>
        <dbReference type="Proteomes" id="UP000077177"/>
    </source>
</evidence>
<reference evidence="3" key="1">
    <citation type="submission" date="2015-01" db="EMBL/GenBank/DDBJ databases">
        <title>Flavisolibacter sp./LCS9/ whole genome sequencing.</title>
        <authorList>
            <person name="Kim M.K."/>
            <person name="Srinivasan S."/>
            <person name="Lee J.-J."/>
        </authorList>
    </citation>
    <scope>NUCLEOTIDE SEQUENCE [LARGE SCALE GENOMIC DNA]</scope>
    <source>
        <strain evidence="3">LCS9</strain>
    </source>
</reference>
<dbReference type="Proteomes" id="UP000077177">
    <property type="component" value="Chromosome"/>
</dbReference>
<feature type="transmembrane region" description="Helical" evidence="1">
    <location>
        <begin position="74"/>
        <end position="93"/>
    </location>
</feature>
<feature type="transmembrane region" description="Helical" evidence="1">
    <location>
        <begin position="99"/>
        <end position="121"/>
    </location>
</feature>
<dbReference type="EMBL" id="CP011390">
    <property type="protein sequence ID" value="ANE50470.1"/>
    <property type="molecule type" value="Genomic_DNA"/>
</dbReference>
<dbReference type="RefSeq" id="WP_066403377.1">
    <property type="nucleotide sequence ID" value="NZ_CP011390.1"/>
</dbReference>
<dbReference type="AlphaFoldDB" id="A0A172TTW0"/>
<protein>
    <recommendedName>
        <fullName evidence="4">DUF4293 domain-containing protein</fullName>
    </recommendedName>
</protein>
<keyword evidence="3" id="KW-1185">Reference proteome</keyword>
<keyword evidence="1" id="KW-0812">Transmembrane</keyword>
<gene>
    <name evidence="2" type="ORF">SY85_08160</name>
</gene>
<dbReference type="Pfam" id="PF14126">
    <property type="entry name" value="DUF4293"/>
    <property type="match status" value="1"/>
</dbReference>
<accession>A0A172TTW0</accession>
<dbReference type="InterPro" id="IPR025635">
    <property type="entry name" value="DUF4293"/>
</dbReference>
<feature type="transmembrane region" description="Helical" evidence="1">
    <location>
        <begin position="46"/>
        <end position="67"/>
    </location>
</feature>
<sequence>MIQRKQSLWLLLAAAFDATTFRFPIYSGDWMKDTTPAAIDLNANTTIWFTILTVLVGGLAFVNIFLFKNRKMQLRLCFLGIFITLALLALYFLEIKNFYSGNIALWAIFYVGALIFFFLAIRGIRHDQKLIKSLDRLR</sequence>
<dbReference type="STRING" id="1492898.SY85_08160"/>
<keyword evidence="1" id="KW-1133">Transmembrane helix</keyword>
<organism evidence="2 3">
    <name type="scientific">Flavisolibacter tropicus</name>
    <dbReference type="NCBI Taxonomy" id="1492898"/>
    <lineage>
        <taxon>Bacteria</taxon>
        <taxon>Pseudomonadati</taxon>
        <taxon>Bacteroidota</taxon>
        <taxon>Chitinophagia</taxon>
        <taxon>Chitinophagales</taxon>
        <taxon>Chitinophagaceae</taxon>
        <taxon>Flavisolibacter</taxon>
    </lineage>
</organism>
<proteinExistence type="predicted"/>
<reference evidence="2 3" key="2">
    <citation type="journal article" date="2016" name="Int. J. Syst. Evol. Microbiol.">
        <title>Flavisolibacter tropicus sp. nov., isolated from tropical soil.</title>
        <authorList>
            <person name="Lee J.J."/>
            <person name="Kang M.S."/>
            <person name="Kim G.S."/>
            <person name="Lee C.S."/>
            <person name="Lim S."/>
            <person name="Lee J."/>
            <person name="Roh S.H."/>
            <person name="Kang H."/>
            <person name="Ha J.M."/>
            <person name="Bae S."/>
            <person name="Jung H.Y."/>
            <person name="Kim M.K."/>
        </authorList>
    </citation>
    <scope>NUCLEOTIDE SEQUENCE [LARGE SCALE GENOMIC DNA]</scope>
    <source>
        <strain evidence="2 3">LCS9</strain>
    </source>
</reference>
<keyword evidence="1" id="KW-0472">Membrane</keyword>
<dbReference type="KEGG" id="fla:SY85_08160"/>
<name>A0A172TTW0_9BACT</name>